<keyword evidence="1" id="KW-0472">Membrane</keyword>
<evidence type="ECO:0000313" key="4">
    <source>
        <dbReference type="Proteomes" id="UP000001401"/>
    </source>
</evidence>
<feature type="domain" description="M23ase beta-sheet core" evidence="2">
    <location>
        <begin position="181"/>
        <end position="276"/>
    </location>
</feature>
<dbReference type="CDD" id="cd12797">
    <property type="entry name" value="M23_peptidase"/>
    <property type="match status" value="1"/>
</dbReference>
<evidence type="ECO:0000259" key="2">
    <source>
        <dbReference type="Pfam" id="PF01551"/>
    </source>
</evidence>
<dbReference type="GO" id="GO:0004222">
    <property type="term" value="F:metalloendopeptidase activity"/>
    <property type="evidence" value="ECO:0007669"/>
    <property type="project" value="TreeGrafter"/>
</dbReference>
<dbReference type="SUPFAM" id="SSF51261">
    <property type="entry name" value="Duplicated hybrid motif"/>
    <property type="match status" value="1"/>
</dbReference>
<proteinExistence type="predicted"/>
<dbReference type="Proteomes" id="UP000001401">
    <property type="component" value="Chromosome"/>
</dbReference>
<dbReference type="EMBL" id="CP002394">
    <property type="protein sequence ID" value="ADU31280.1"/>
    <property type="molecule type" value="Genomic_DNA"/>
</dbReference>
<dbReference type="eggNOG" id="COG0739">
    <property type="taxonomic scope" value="Bacteria"/>
</dbReference>
<sequence length="283" mass="32312">MNKETKAGDGMMNKRVELLRKKMEEKRKKRKPASNRFVVREKDQRAQLPLTMKHDEEREEHFYTYGDNKQASQYDGQSFFKKDRFIMQVLASICLFFTIGIISQTQSPSMEGVREYVNNSFQNDFQFSAVAEWYEDAFGRPLALIPNDMHVGAPGDFNNDEEIYAMPATGTVQESFQQNGRGIYVETSADATVEAVRSGQVRIIGEDEAGEWGKVVVIRHNDGTESWYGNLENISVQLYETVERGELIGGVTPHEEKEATGVYYFAFRDGDTFIDPSEVISFD</sequence>
<accession>E6TYU5</accession>
<name>E6TYU5_EVAC2</name>
<dbReference type="OrthoDB" id="2986589at2"/>
<dbReference type="PANTHER" id="PTHR21666:SF274">
    <property type="entry name" value="STAGE IV SPORULATION PROTEIN FA"/>
    <property type="match status" value="1"/>
</dbReference>
<dbReference type="STRING" id="649639.Bcell_3030"/>
<dbReference type="PANTHER" id="PTHR21666">
    <property type="entry name" value="PEPTIDASE-RELATED"/>
    <property type="match status" value="1"/>
</dbReference>
<reference evidence="3" key="1">
    <citation type="submission" date="2010-12" db="EMBL/GenBank/DDBJ databases">
        <title>Complete sequence of Bacillus cellulosilyticus DSM 2522.</title>
        <authorList>
            <consortium name="US DOE Joint Genome Institute"/>
            <person name="Lucas S."/>
            <person name="Copeland A."/>
            <person name="Lapidus A."/>
            <person name="Cheng J.-F."/>
            <person name="Bruce D."/>
            <person name="Goodwin L."/>
            <person name="Pitluck S."/>
            <person name="Chertkov O."/>
            <person name="Detter J.C."/>
            <person name="Han C."/>
            <person name="Tapia R."/>
            <person name="Land M."/>
            <person name="Hauser L."/>
            <person name="Jeffries C."/>
            <person name="Kyrpides N."/>
            <person name="Ivanova N."/>
            <person name="Mikhailova N."/>
            <person name="Brumm P."/>
            <person name="Mead D."/>
            <person name="Woyke T."/>
        </authorList>
    </citation>
    <scope>NUCLEOTIDE SEQUENCE [LARGE SCALE GENOMIC DNA]</scope>
    <source>
        <strain evidence="3">DSM 2522</strain>
    </source>
</reference>
<dbReference type="InterPro" id="IPR016047">
    <property type="entry name" value="M23ase_b-sheet_dom"/>
</dbReference>
<dbReference type="Gene3D" id="2.70.70.10">
    <property type="entry name" value="Glucose Permease (Domain IIA)"/>
    <property type="match status" value="1"/>
</dbReference>
<evidence type="ECO:0000256" key="1">
    <source>
        <dbReference type="SAM" id="Phobius"/>
    </source>
</evidence>
<dbReference type="InterPro" id="IPR050570">
    <property type="entry name" value="Cell_wall_metabolism_enzyme"/>
</dbReference>
<dbReference type="HOGENOM" id="CLU_093390_0_0_9"/>
<dbReference type="AlphaFoldDB" id="E6TYU5"/>
<dbReference type="Pfam" id="PF01551">
    <property type="entry name" value="Peptidase_M23"/>
    <property type="match status" value="1"/>
</dbReference>
<evidence type="ECO:0000313" key="3">
    <source>
        <dbReference type="EMBL" id="ADU31280.1"/>
    </source>
</evidence>
<keyword evidence="1" id="KW-0812">Transmembrane</keyword>
<gene>
    <name evidence="3" type="ordered locus">Bcell_3030</name>
</gene>
<keyword evidence="1" id="KW-1133">Transmembrane helix</keyword>
<organism evidence="3 4">
    <name type="scientific">Evansella cellulosilytica (strain ATCC 21833 / DSM 2522 / FERM P-1141 / JCM 9156 / N-4)</name>
    <name type="common">Bacillus cellulosilyticus</name>
    <dbReference type="NCBI Taxonomy" id="649639"/>
    <lineage>
        <taxon>Bacteria</taxon>
        <taxon>Bacillati</taxon>
        <taxon>Bacillota</taxon>
        <taxon>Bacilli</taxon>
        <taxon>Bacillales</taxon>
        <taxon>Bacillaceae</taxon>
        <taxon>Evansella</taxon>
    </lineage>
</organism>
<keyword evidence="4" id="KW-1185">Reference proteome</keyword>
<protein>
    <submittedName>
        <fullName evidence="3">Peptidase M23</fullName>
    </submittedName>
</protein>
<dbReference type="InterPro" id="IPR011055">
    <property type="entry name" value="Dup_hybrid_motif"/>
</dbReference>
<feature type="transmembrane region" description="Helical" evidence="1">
    <location>
        <begin position="85"/>
        <end position="103"/>
    </location>
</feature>
<dbReference type="RefSeq" id="WP_013489611.1">
    <property type="nucleotide sequence ID" value="NC_014829.1"/>
</dbReference>
<dbReference type="KEGG" id="bco:Bcell_3030"/>